<reference evidence="2" key="1">
    <citation type="submission" date="2021-02" db="EMBL/GenBank/DDBJ databases">
        <authorList>
            <person name="Nowell W R."/>
        </authorList>
    </citation>
    <scope>NUCLEOTIDE SEQUENCE</scope>
</reference>
<accession>A0A816G139</accession>
<name>A0A816G139_9BILA</name>
<evidence type="ECO:0000313" key="1">
    <source>
        <dbReference type="EMBL" id="CAF1538115.1"/>
    </source>
</evidence>
<organism evidence="2 3">
    <name type="scientific">Rotaria sordida</name>
    <dbReference type="NCBI Taxonomy" id="392033"/>
    <lineage>
        <taxon>Eukaryota</taxon>
        <taxon>Metazoa</taxon>
        <taxon>Spiralia</taxon>
        <taxon>Gnathifera</taxon>
        <taxon>Rotifera</taxon>
        <taxon>Eurotatoria</taxon>
        <taxon>Bdelloidea</taxon>
        <taxon>Philodinida</taxon>
        <taxon>Philodinidae</taxon>
        <taxon>Rotaria</taxon>
    </lineage>
</organism>
<dbReference type="EMBL" id="CAJNOL010014563">
    <property type="protein sequence ID" value="CAF1668338.1"/>
    <property type="molecule type" value="Genomic_DNA"/>
</dbReference>
<protein>
    <submittedName>
        <fullName evidence="2">Uncharacterized protein</fullName>
    </submittedName>
</protein>
<keyword evidence="3" id="KW-1185">Reference proteome</keyword>
<gene>
    <name evidence="2" type="ORF">JXQ802_LOCUS57178</name>
    <name evidence="1" type="ORF">PYM288_LOCUS40586</name>
</gene>
<proteinExistence type="predicted"/>
<evidence type="ECO:0000313" key="2">
    <source>
        <dbReference type="EMBL" id="CAF1668338.1"/>
    </source>
</evidence>
<dbReference type="Proteomes" id="UP000663870">
    <property type="component" value="Unassembled WGS sequence"/>
</dbReference>
<dbReference type="EMBL" id="CAJNOH010012683">
    <property type="protein sequence ID" value="CAF1538115.1"/>
    <property type="molecule type" value="Genomic_DNA"/>
</dbReference>
<sequence length="44" mass="4886">MPKKHNTMSNDDRYTFGVGNSHGWPTIVGKIKPATERVMSIVSP</sequence>
<feature type="non-terminal residue" evidence="2">
    <location>
        <position position="44"/>
    </location>
</feature>
<comment type="caution">
    <text evidence="2">The sequence shown here is derived from an EMBL/GenBank/DDBJ whole genome shotgun (WGS) entry which is preliminary data.</text>
</comment>
<dbReference type="Proteomes" id="UP000663854">
    <property type="component" value="Unassembled WGS sequence"/>
</dbReference>
<evidence type="ECO:0000313" key="3">
    <source>
        <dbReference type="Proteomes" id="UP000663870"/>
    </source>
</evidence>
<dbReference type="AlphaFoldDB" id="A0A816G139"/>